<dbReference type="GO" id="GO:0005524">
    <property type="term" value="F:ATP binding"/>
    <property type="evidence" value="ECO:0007669"/>
    <property type="project" value="UniProtKB-KW"/>
</dbReference>
<protein>
    <submittedName>
        <fullName evidence="10">Torsin-1B</fullName>
    </submittedName>
</protein>
<proteinExistence type="inferred from homology"/>
<keyword evidence="7" id="KW-0325">Glycoprotein</keyword>
<evidence type="ECO:0000313" key="11">
    <source>
        <dbReference type="Proteomes" id="UP000499080"/>
    </source>
</evidence>
<dbReference type="Pfam" id="PF06309">
    <property type="entry name" value="Torsin"/>
    <property type="match status" value="1"/>
</dbReference>
<evidence type="ECO:0000313" key="10">
    <source>
        <dbReference type="EMBL" id="GBN93270.1"/>
    </source>
</evidence>
<organism evidence="10 11">
    <name type="scientific">Araneus ventricosus</name>
    <name type="common">Orbweaver spider</name>
    <name type="synonym">Epeira ventricosa</name>
    <dbReference type="NCBI Taxonomy" id="182803"/>
    <lineage>
        <taxon>Eukaryota</taxon>
        <taxon>Metazoa</taxon>
        <taxon>Ecdysozoa</taxon>
        <taxon>Arthropoda</taxon>
        <taxon>Chelicerata</taxon>
        <taxon>Arachnida</taxon>
        <taxon>Araneae</taxon>
        <taxon>Araneomorphae</taxon>
        <taxon>Entelegynae</taxon>
        <taxon>Araneoidea</taxon>
        <taxon>Araneidae</taxon>
        <taxon>Araneus</taxon>
    </lineage>
</organism>
<dbReference type="AlphaFoldDB" id="A0A4Y2T056"/>
<keyword evidence="5" id="KW-0256">Endoplasmic reticulum</keyword>
<evidence type="ECO:0000259" key="9">
    <source>
        <dbReference type="Pfam" id="PF21376"/>
    </source>
</evidence>
<evidence type="ECO:0000256" key="5">
    <source>
        <dbReference type="ARBA" id="ARBA00022824"/>
    </source>
</evidence>
<name>A0A4Y2T056_ARAVE</name>
<evidence type="ECO:0000256" key="3">
    <source>
        <dbReference type="ARBA" id="ARBA00022729"/>
    </source>
</evidence>
<sequence>MKARRVGFLPRLYAFVYLCINYGLDPISAGAYVMGALGISAGFAGYKFIRCKYEECCDSEWIDLKSSDLEQDFTHNLYGQHLVKANVPKALLRHVLNAQPKKALVMSFHGWTGSGKNHVSQMIAKHLFKKGAESQFHHLYIGTRDFPHEEEVNKYRAQLRKEIEEATQKCDRSLFIFDEVDKIPPGVLDTLKPYIDYHKNLHGVVYRKNIFIFLSNTGGNNITRVALKFWSDGKNREDIALKDVEHIITGGAYNEPGGLRHSEIVKSALIDHYIPFLPLEKKHVKMCAASELRRRGLKTDSATVNRVADQLLYEPADLYSKFGCKKIAQKVDLFGYEEF</sequence>
<gene>
    <name evidence="10" type="primary">TOR1B_2</name>
    <name evidence="10" type="ORF">AVEN_52501_1</name>
</gene>
<keyword evidence="3" id="KW-0732">Signal</keyword>
<comment type="similarity">
    <text evidence="2">Belongs to the ClpA/ClpB family. Torsin subfamily.</text>
</comment>
<keyword evidence="6" id="KW-0067">ATP-binding</keyword>
<dbReference type="InterPro" id="IPR049337">
    <property type="entry name" value="TOR1A_C"/>
</dbReference>
<dbReference type="Gene3D" id="3.40.50.300">
    <property type="entry name" value="P-loop containing nucleotide triphosphate hydrolases"/>
    <property type="match status" value="1"/>
</dbReference>
<dbReference type="PANTHER" id="PTHR10760">
    <property type="entry name" value="TORSIN"/>
    <property type="match status" value="1"/>
</dbReference>
<accession>A0A4Y2T056</accession>
<dbReference type="OrthoDB" id="19623at2759"/>
<feature type="domain" description="Torsin-1A C-terminal" evidence="9">
    <location>
        <begin position="279"/>
        <end position="333"/>
    </location>
</feature>
<evidence type="ECO:0000256" key="8">
    <source>
        <dbReference type="SAM" id="Phobius"/>
    </source>
</evidence>
<dbReference type="FunFam" id="3.40.50.300:FF:002276">
    <property type="entry name" value="Torsin, putative"/>
    <property type="match status" value="1"/>
</dbReference>
<dbReference type="GO" id="GO:0016887">
    <property type="term" value="F:ATP hydrolysis activity"/>
    <property type="evidence" value="ECO:0007669"/>
    <property type="project" value="InterPro"/>
</dbReference>
<keyword evidence="11" id="KW-1185">Reference proteome</keyword>
<reference evidence="10 11" key="1">
    <citation type="journal article" date="2019" name="Sci. Rep.">
        <title>Orb-weaving spider Araneus ventricosus genome elucidates the spidroin gene catalogue.</title>
        <authorList>
            <person name="Kono N."/>
            <person name="Nakamura H."/>
            <person name="Ohtoshi R."/>
            <person name="Moran D.A.P."/>
            <person name="Shinohara A."/>
            <person name="Yoshida Y."/>
            <person name="Fujiwara M."/>
            <person name="Mori M."/>
            <person name="Tomita M."/>
            <person name="Arakawa K."/>
        </authorList>
    </citation>
    <scope>NUCLEOTIDE SEQUENCE [LARGE SCALE GENOMIC DNA]</scope>
</reference>
<dbReference type="InterPro" id="IPR010448">
    <property type="entry name" value="Torsin"/>
</dbReference>
<keyword evidence="8" id="KW-0472">Membrane</keyword>
<dbReference type="PANTHER" id="PTHR10760:SF2">
    <property type="entry name" value="LD13476P-RELATED"/>
    <property type="match status" value="1"/>
</dbReference>
<feature type="transmembrane region" description="Helical" evidence="8">
    <location>
        <begin position="7"/>
        <end position="24"/>
    </location>
</feature>
<dbReference type="Pfam" id="PF21376">
    <property type="entry name" value="TOR1A_C"/>
    <property type="match status" value="1"/>
</dbReference>
<keyword evidence="4" id="KW-0547">Nucleotide-binding</keyword>
<comment type="caution">
    <text evidence="10">The sequence shown here is derived from an EMBL/GenBank/DDBJ whole genome shotgun (WGS) entry which is preliminary data.</text>
</comment>
<dbReference type="EMBL" id="BGPR01024865">
    <property type="protein sequence ID" value="GBN93270.1"/>
    <property type="molecule type" value="Genomic_DNA"/>
</dbReference>
<evidence type="ECO:0000256" key="2">
    <source>
        <dbReference type="ARBA" id="ARBA00006235"/>
    </source>
</evidence>
<evidence type="ECO:0000256" key="7">
    <source>
        <dbReference type="ARBA" id="ARBA00023180"/>
    </source>
</evidence>
<comment type="subcellular location">
    <subcellularLocation>
        <location evidence="1">Endoplasmic reticulum lumen</location>
    </subcellularLocation>
</comment>
<dbReference type="CDD" id="cd00009">
    <property type="entry name" value="AAA"/>
    <property type="match status" value="1"/>
</dbReference>
<dbReference type="GO" id="GO:0071218">
    <property type="term" value="P:cellular response to misfolded protein"/>
    <property type="evidence" value="ECO:0007669"/>
    <property type="project" value="TreeGrafter"/>
</dbReference>
<keyword evidence="8" id="KW-0812">Transmembrane</keyword>
<dbReference type="SUPFAM" id="SSF52540">
    <property type="entry name" value="P-loop containing nucleoside triphosphate hydrolases"/>
    <property type="match status" value="1"/>
</dbReference>
<evidence type="ECO:0000256" key="1">
    <source>
        <dbReference type="ARBA" id="ARBA00004319"/>
    </source>
</evidence>
<dbReference type="InterPro" id="IPR001270">
    <property type="entry name" value="ClpA/B"/>
</dbReference>
<evidence type="ECO:0000256" key="6">
    <source>
        <dbReference type="ARBA" id="ARBA00022840"/>
    </source>
</evidence>
<keyword evidence="8" id="KW-1133">Transmembrane helix</keyword>
<dbReference type="GO" id="GO:0005788">
    <property type="term" value="C:endoplasmic reticulum lumen"/>
    <property type="evidence" value="ECO:0007669"/>
    <property type="project" value="UniProtKB-SubCell"/>
</dbReference>
<dbReference type="Proteomes" id="UP000499080">
    <property type="component" value="Unassembled WGS sequence"/>
</dbReference>
<dbReference type="InterPro" id="IPR027417">
    <property type="entry name" value="P-loop_NTPase"/>
</dbReference>
<dbReference type="PRINTS" id="PR00300">
    <property type="entry name" value="CLPPROTEASEA"/>
</dbReference>
<evidence type="ECO:0000256" key="4">
    <source>
        <dbReference type="ARBA" id="ARBA00022741"/>
    </source>
</evidence>